<dbReference type="EMBL" id="CP075897">
    <property type="protein sequence ID" value="QWB31418.1"/>
    <property type="molecule type" value="Genomic_DNA"/>
</dbReference>
<organism evidence="1 2">
    <name type="scientific">Exiguobacterium acetylicum</name>
    <name type="common">Brevibacterium acetylicum</name>
    <dbReference type="NCBI Taxonomy" id="41170"/>
    <lineage>
        <taxon>Bacteria</taxon>
        <taxon>Bacillati</taxon>
        <taxon>Bacillota</taxon>
        <taxon>Bacilli</taxon>
        <taxon>Bacillales</taxon>
        <taxon>Bacillales Family XII. Incertae Sedis</taxon>
        <taxon>Exiguobacterium</taxon>
    </lineage>
</organism>
<dbReference type="RefSeq" id="WP_069940512.1">
    <property type="nucleotide sequence ID" value="NZ_CP075897.1"/>
</dbReference>
<evidence type="ECO:0000313" key="1">
    <source>
        <dbReference type="EMBL" id="QWB31418.1"/>
    </source>
</evidence>
<dbReference type="Proteomes" id="UP000679498">
    <property type="component" value="Chromosome"/>
</dbReference>
<name>A0ABX8GCS4_EXIAC</name>
<protein>
    <submittedName>
        <fullName evidence="1">Uncharacterized protein</fullName>
    </submittedName>
</protein>
<proteinExistence type="predicted"/>
<dbReference type="GeneID" id="88811448"/>
<keyword evidence="2" id="KW-1185">Reference proteome</keyword>
<sequence>MKTYLEEHSDATRIFQWLADASSSIRCLCAVGEMLLFPEDIVQFKQISSEMFRDKLAKKHALSTYRFYVVVCVGNEFQSKRIFDYYKLWRLLEREEMLEGFISRIEVPVQVGKEPYYVGIAEFGIKQLTTAIEMISDSPAMYTIICANHDRPSHCQELLDQVLDNGLTESGGLPVVEMVTTLTAQGYAICTWVSSSEEQELQCFYTATFL</sequence>
<evidence type="ECO:0000313" key="2">
    <source>
        <dbReference type="Proteomes" id="UP000679498"/>
    </source>
</evidence>
<reference evidence="1 2" key="1">
    <citation type="submission" date="2021-05" db="EMBL/GenBank/DDBJ databases">
        <title>Biocontrol using Exiguobacterium acetylicum SI17 against litchi downy blight caused by Peronophythora litchii.</title>
        <authorList>
            <person name="Zheng L."/>
        </authorList>
    </citation>
    <scope>NUCLEOTIDE SEQUENCE [LARGE SCALE GENOMIC DNA]</scope>
    <source>
        <strain evidence="1 2">SI17</strain>
    </source>
</reference>
<accession>A0ABX8GCS4</accession>
<gene>
    <name evidence="1" type="ORF">KKI46_07160</name>
</gene>